<reference evidence="2" key="1">
    <citation type="submission" date="2022-03" db="EMBL/GenBank/DDBJ databases">
        <authorList>
            <person name="Martin C."/>
        </authorList>
    </citation>
    <scope>NUCLEOTIDE SEQUENCE</scope>
</reference>
<protein>
    <recommendedName>
        <fullName evidence="1">Death domain-containing protein</fullName>
    </recommendedName>
</protein>
<gene>
    <name evidence="2" type="ORF">OFUS_LOCUS16471</name>
</gene>
<dbReference type="InterPro" id="IPR000488">
    <property type="entry name" value="Death_dom"/>
</dbReference>
<name>A0A8S4PDL6_OWEFU</name>
<dbReference type="GO" id="GO:0007165">
    <property type="term" value="P:signal transduction"/>
    <property type="evidence" value="ECO:0007669"/>
    <property type="project" value="InterPro"/>
</dbReference>
<dbReference type="EMBL" id="CAIIXF020000008">
    <property type="protein sequence ID" value="CAH1791383.1"/>
    <property type="molecule type" value="Genomic_DNA"/>
</dbReference>
<evidence type="ECO:0000313" key="3">
    <source>
        <dbReference type="Proteomes" id="UP000749559"/>
    </source>
</evidence>
<dbReference type="Pfam" id="PF00531">
    <property type="entry name" value="Death"/>
    <property type="match status" value="1"/>
</dbReference>
<comment type="caution">
    <text evidence="2">The sequence shown here is derived from an EMBL/GenBank/DDBJ whole genome shotgun (WGS) entry which is preliminary data.</text>
</comment>
<dbReference type="InterPro" id="IPR011029">
    <property type="entry name" value="DEATH-like_dom_sf"/>
</dbReference>
<accession>A0A8S4PDL6</accession>
<dbReference type="Proteomes" id="UP000749559">
    <property type="component" value="Unassembled WGS sequence"/>
</dbReference>
<proteinExistence type="predicted"/>
<dbReference type="AlphaFoldDB" id="A0A8S4PDL6"/>
<evidence type="ECO:0000259" key="1">
    <source>
        <dbReference type="PROSITE" id="PS50017"/>
    </source>
</evidence>
<feature type="domain" description="Death" evidence="1">
    <location>
        <begin position="55"/>
        <end position="122"/>
    </location>
</feature>
<organism evidence="2 3">
    <name type="scientific">Owenia fusiformis</name>
    <name type="common">Polychaete worm</name>
    <dbReference type="NCBI Taxonomy" id="6347"/>
    <lineage>
        <taxon>Eukaryota</taxon>
        <taxon>Metazoa</taxon>
        <taxon>Spiralia</taxon>
        <taxon>Lophotrochozoa</taxon>
        <taxon>Annelida</taxon>
        <taxon>Polychaeta</taxon>
        <taxon>Sedentaria</taxon>
        <taxon>Canalipalpata</taxon>
        <taxon>Sabellida</taxon>
        <taxon>Oweniida</taxon>
        <taxon>Oweniidae</taxon>
        <taxon>Owenia</taxon>
    </lineage>
</organism>
<dbReference type="PROSITE" id="PS50017">
    <property type="entry name" value="DEATH_DOMAIN"/>
    <property type="match status" value="1"/>
</dbReference>
<sequence>FCYSYKARIPQMSITILRTYPDTMAGQKLVLSLEKEILRKLCIQLDPDRSLHPTWENLAERRGLTYDEIKHIKEAVAKYEKKSYFLLLLEDAKCQDYTVDQLKKDLKDINHKGALKVLEAFGTLCE</sequence>
<dbReference type="Gene3D" id="1.10.533.10">
    <property type="entry name" value="Death Domain, Fas"/>
    <property type="match status" value="1"/>
</dbReference>
<dbReference type="SUPFAM" id="SSF47986">
    <property type="entry name" value="DEATH domain"/>
    <property type="match status" value="1"/>
</dbReference>
<evidence type="ECO:0000313" key="2">
    <source>
        <dbReference type="EMBL" id="CAH1791383.1"/>
    </source>
</evidence>
<keyword evidence="3" id="KW-1185">Reference proteome</keyword>
<feature type="non-terminal residue" evidence="2">
    <location>
        <position position="126"/>
    </location>
</feature>